<keyword evidence="4" id="KW-0472">Membrane</keyword>
<gene>
    <name evidence="7" type="ORF">PAXINDRAFT_176763</name>
</gene>
<comment type="subcellular location">
    <subcellularLocation>
        <location evidence="6">Nucleus outer membrane</location>
        <topology evidence="6">Single-pass membrane protein</topology>
    </subcellularLocation>
</comment>
<dbReference type="PANTHER" id="PTHR12265">
    <property type="entry name" value="TRANSMEMBRANE PROTEIN 53"/>
    <property type="match status" value="1"/>
</dbReference>
<name>A0A0C9TVV2_PAXIN</name>
<dbReference type="Gene3D" id="3.40.50.1820">
    <property type="entry name" value="alpha/beta hydrolase"/>
    <property type="match status" value="1"/>
</dbReference>
<keyword evidence="5" id="KW-0539">Nucleus</keyword>
<evidence type="ECO:0000256" key="5">
    <source>
        <dbReference type="ARBA" id="ARBA00023242"/>
    </source>
</evidence>
<dbReference type="SUPFAM" id="SSF53474">
    <property type="entry name" value="alpha/beta-Hydrolases"/>
    <property type="match status" value="1"/>
</dbReference>
<evidence type="ECO:0000256" key="3">
    <source>
        <dbReference type="ARBA" id="ARBA00022989"/>
    </source>
</evidence>
<accession>A0A0C9TVV2</accession>
<evidence type="ECO:0000256" key="2">
    <source>
        <dbReference type="ARBA" id="ARBA00022692"/>
    </source>
</evidence>
<evidence type="ECO:0000256" key="4">
    <source>
        <dbReference type="ARBA" id="ARBA00023136"/>
    </source>
</evidence>
<evidence type="ECO:0008006" key="9">
    <source>
        <dbReference type="Google" id="ProtNLM"/>
    </source>
</evidence>
<reference evidence="7 8" key="1">
    <citation type="submission" date="2014-06" db="EMBL/GenBank/DDBJ databases">
        <authorList>
            <consortium name="DOE Joint Genome Institute"/>
            <person name="Kuo A."/>
            <person name="Kohler A."/>
            <person name="Nagy L.G."/>
            <person name="Floudas D."/>
            <person name="Copeland A."/>
            <person name="Barry K.W."/>
            <person name="Cichocki N."/>
            <person name="Veneault-Fourrey C."/>
            <person name="LaButti K."/>
            <person name="Lindquist E.A."/>
            <person name="Lipzen A."/>
            <person name="Lundell T."/>
            <person name="Morin E."/>
            <person name="Murat C."/>
            <person name="Sun H."/>
            <person name="Tunlid A."/>
            <person name="Henrissat B."/>
            <person name="Grigoriev I.V."/>
            <person name="Hibbett D.S."/>
            <person name="Martin F."/>
            <person name="Nordberg H.P."/>
            <person name="Cantor M.N."/>
            <person name="Hua S.X."/>
        </authorList>
    </citation>
    <scope>NUCLEOTIDE SEQUENCE [LARGE SCALE GENOMIC DNA]</scope>
    <source>
        <strain evidence="7 8">ATCC 200175</strain>
    </source>
</reference>
<dbReference type="InterPro" id="IPR029058">
    <property type="entry name" value="AB_hydrolase_fold"/>
</dbReference>
<dbReference type="Proteomes" id="UP000053647">
    <property type="component" value="Unassembled WGS sequence"/>
</dbReference>
<dbReference type="OrthoDB" id="77878at2759"/>
<dbReference type="GO" id="GO:0005640">
    <property type="term" value="C:nuclear outer membrane"/>
    <property type="evidence" value="ECO:0007669"/>
    <property type="project" value="UniProtKB-SubCell"/>
</dbReference>
<protein>
    <recommendedName>
        <fullName evidence="9">Transmembrane protein 53</fullName>
    </recommendedName>
</protein>
<evidence type="ECO:0000256" key="6">
    <source>
        <dbReference type="ARBA" id="ARBA00034303"/>
    </source>
</evidence>
<comment type="similarity">
    <text evidence="1">Belongs to the TMEM53 family.</text>
</comment>
<organism evidence="7 8">
    <name type="scientific">Paxillus involutus ATCC 200175</name>
    <dbReference type="NCBI Taxonomy" id="664439"/>
    <lineage>
        <taxon>Eukaryota</taxon>
        <taxon>Fungi</taxon>
        <taxon>Dikarya</taxon>
        <taxon>Basidiomycota</taxon>
        <taxon>Agaricomycotina</taxon>
        <taxon>Agaricomycetes</taxon>
        <taxon>Agaricomycetidae</taxon>
        <taxon>Boletales</taxon>
        <taxon>Paxilineae</taxon>
        <taxon>Paxillaceae</taxon>
        <taxon>Paxillus</taxon>
    </lineage>
</organism>
<dbReference type="InterPro" id="IPR008547">
    <property type="entry name" value="DUF829_TMEM53"/>
</dbReference>
<dbReference type="HOGENOM" id="CLU_036503_0_1_1"/>
<dbReference type="PANTHER" id="PTHR12265:SF30">
    <property type="entry name" value="TRANSMEMBRANE PROTEIN 53"/>
    <property type="match status" value="1"/>
</dbReference>
<proteinExistence type="inferred from homology"/>
<reference evidence="8" key="2">
    <citation type="submission" date="2015-01" db="EMBL/GenBank/DDBJ databases">
        <title>Evolutionary Origins and Diversification of the Mycorrhizal Mutualists.</title>
        <authorList>
            <consortium name="DOE Joint Genome Institute"/>
            <consortium name="Mycorrhizal Genomics Consortium"/>
            <person name="Kohler A."/>
            <person name="Kuo A."/>
            <person name="Nagy L.G."/>
            <person name="Floudas D."/>
            <person name="Copeland A."/>
            <person name="Barry K.W."/>
            <person name="Cichocki N."/>
            <person name="Veneault-Fourrey C."/>
            <person name="LaButti K."/>
            <person name="Lindquist E.A."/>
            <person name="Lipzen A."/>
            <person name="Lundell T."/>
            <person name="Morin E."/>
            <person name="Murat C."/>
            <person name="Riley R."/>
            <person name="Ohm R."/>
            <person name="Sun H."/>
            <person name="Tunlid A."/>
            <person name="Henrissat B."/>
            <person name="Grigoriev I.V."/>
            <person name="Hibbett D.S."/>
            <person name="Martin F."/>
        </authorList>
    </citation>
    <scope>NUCLEOTIDE SEQUENCE [LARGE SCALE GENOMIC DNA]</scope>
    <source>
        <strain evidence="8">ATCC 200175</strain>
    </source>
</reference>
<keyword evidence="2" id="KW-0812">Transmembrane</keyword>
<evidence type="ECO:0000313" key="8">
    <source>
        <dbReference type="Proteomes" id="UP000053647"/>
    </source>
</evidence>
<dbReference type="EMBL" id="KN819343">
    <property type="protein sequence ID" value="KIJ14433.1"/>
    <property type="molecule type" value="Genomic_DNA"/>
</dbReference>
<sequence length="310" mass="34565">MARPQPPVGFVTIGDGIYISLARTEAPTAVSQTNESAPHVILIFGWMGALTRHLQNYTRPYAELYPNATQILVKCGPSFIWTTERAKQKRLLPVLEALETLGCLPPPKASIQDINRVRPRVLIHAFSNGGCTQLTALGRLLSSKYPSVPPSEHLVSALILDSCPATGNVRTIKAAFSIAIRNPVARYIALAIIYIGHAIRLCLSMIVGNEIMVMEYLKMQLSRPRLLPWMNAETPRLYIFSRKDDLVPWQEVQQHAEAARKASLNVRCEMFEESGHVAHMRLDPKRYWASVQDVWEVACREGQAKGAETG</sequence>
<keyword evidence="8" id="KW-1185">Reference proteome</keyword>
<dbReference type="Pfam" id="PF05705">
    <property type="entry name" value="DUF829"/>
    <property type="match status" value="1"/>
</dbReference>
<evidence type="ECO:0000313" key="7">
    <source>
        <dbReference type="EMBL" id="KIJ14433.1"/>
    </source>
</evidence>
<evidence type="ECO:0000256" key="1">
    <source>
        <dbReference type="ARBA" id="ARBA00007387"/>
    </source>
</evidence>
<dbReference type="AlphaFoldDB" id="A0A0C9TVV2"/>
<keyword evidence="3" id="KW-1133">Transmembrane helix</keyword>